<dbReference type="SMART" id="SM01049">
    <property type="entry name" value="Cache_2"/>
    <property type="match status" value="1"/>
</dbReference>
<keyword evidence="2" id="KW-1003">Cell membrane</keyword>
<accession>Q6AK79</accession>
<proteinExistence type="predicted"/>
<keyword evidence="5 7" id="KW-0472">Membrane</keyword>
<evidence type="ECO:0000256" key="5">
    <source>
        <dbReference type="ARBA" id="ARBA00023136"/>
    </source>
</evidence>
<dbReference type="eggNOG" id="COG4564">
    <property type="taxonomic scope" value="Bacteria"/>
</dbReference>
<dbReference type="SUPFAM" id="SSF55785">
    <property type="entry name" value="PYP-like sensor domain (PAS domain)"/>
    <property type="match status" value="1"/>
</dbReference>
<dbReference type="RefSeq" id="WP_011189759.1">
    <property type="nucleotide sequence ID" value="NC_006138.1"/>
</dbReference>
<reference evidence="10" key="1">
    <citation type="journal article" date="2004" name="Environ. Microbiol.">
        <title>The genome of Desulfotalea psychrophila, a sulfate-reducing bacterium from permanently cold Arctic sediments.</title>
        <authorList>
            <person name="Rabus R."/>
            <person name="Ruepp A."/>
            <person name="Frickey T."/>
            <person name="Rattei T."/>
            <person name="Fartmann B."/>
            <person name="Stark M."/>
            <person name="Bauer M."/>
            <person name="Zibat A."/>
            <person name="Lombardot T."/>
            <person name="Becker I."/>
            <person name="Amann J."/>
            <person name="Gellner K."/>
            <person name="Teeling H."/>
            <person name="Leuschner W.D."/>
            <person name="Gloeckner F.-O."/>
            <person name="Lupas A.N."/>
            <person name="Amann R."/>
            <person name="Klenk H.-P."/>
        </authorList>
    </citation>
    <scope>NUCLEOTIDE SEQUENCE [LARGE SCALE GENOMIC DNA]</scope>
    <source>
        <strain evidence="10">DSM 12343 / LSv54</strain>
    </source>
</reference>
<dbReference type="GO" id="GO:0008773">
    <property type="term" value="F:[protein-PII] uridylyltransferase activity"/>
    <property type="evidence" value="ECO:0007669"/>
    <property type="project" value="InterPro"/>
</dbReference>
<dbReference type="InterPro" id="IPR005105">
    <property type="entry name" value="GlnD_Uridyltrans_N"/>
</dbReference>
<dbReference type="InterPro" id="IPR000014">
    <property type="entry name" value="PAS"/>
</dbReference>
<evidence type="ECO:0000256" key="7">
    <source>
        <dbReference type="SAM" id="Phobius"/>
    </source>
</evidence>
<dbReference type="InterPro" id="IPR033480">
    <property type="entry name" value="sCache_2"/>
</dbReference>
<organism evidence="9 10">
    <name type="scientific">Desulfotalea psychrophila (strain LSv54 / DSM 12343)</name>
    <dbReference type="NCBI Taxonomy" id="177439"/>
    <lineage>
        <taxon>Bacteria</taxon>
        <taxon>Pseudomonadati</taxon>
        <taxon>Thermodesulfobacteriota</taxon>
        <taxon>Desulfobulbia</taxon>
        <taxon>Desulfobulbales</taxon>
        <taxon>Desulfocapsaceae</taxon>
        <taxon>Desulfotalea</taxon>
    </lineage>
</organism>
<evidence type="ECO:0000256" key="2">
    <source>
        <dbReference type="ARBA" id="ARBA00022475"/>
    </source>
</evidence>
<feature type="transmembrane region" description="Helical" evidence="7">
    <location>
        <begin position="154"/>
        <end position="177"/>
    </location>
</feature>
<evidence type="ECO:0000256" key="3">
    <source>
        <dbReference type="ARBA" id="ARBA00022692"/>
    </source>
</evidence>
<dbReference type="Pfam" id="PF17200">
    <property type="entry name" value="sCache_2"/>
    <property type="match status" value="1"/>
</dbReference>
<dbReference type="STRING" id="177439.DP2518"/>
<keyword evidence="6" id="KW-0175">Coiled coil</keyword>
<dbReference type="InterPro" id="IPR018821">
    <property type="entry name" value="DUF294_put_nucleoTrafse_sb-bd"/>
</dbReference>
<dbReference type="Gene3D" id="3.30.450.20">
    <property type="entry name" value="PAS domain"/>
    <property type="match status" value="2"/>
</dbReference>
<dbReference type="Pfam" id="PF10335">
    <property type="entry name" value="DUF294_C"/>
    <property type="match status" value="1"/>
</dbReference>
<comment type="subcellular location">
    <subcellularLocation>
        <location evidence="1">Cell membrane</location>
        <topology evidence="1">Multi-pass membrane protein</topology>
    </subcellularLocation>
</comment>
<keyword evidence="10" id="KW-1185">Reference proteome</keyword>
<keyword evidence="3 7" id="KW-0812">Transmembrane</keyword>
<dbReference type="EMBL" id="CR522870">
    <property type="protein sequence ID" value="CAG37247.1"/>
    <property type="molecule type" value="Genomic_DNA"/>
</dbReference>
<dbReference type="Proteomes" id="UP000000602">
    <property type="component" value="Chromosome"/>
</dbReference>
<dbReference type="HOGENOM" id="CLU_334615_0_0_7"/>
<dbReference type="NCBIfam" id="TIGR00229">
    <property type="entry name" value="sensory_box"/>
    <property type="match status" value="1"/>
</dbReference>
<sequence length="860" mass="100495">MKISDHADHTEKLFGIRGEDIHKWMDGFFEHDGVDHYLRNNGKIADYNPYDHRKFRHCQEVLAEAYDEFTGIYEKRDIKNIFETHIKDDYNGYIPTRNDFENSMFTEKYHDSLHQDNWNPILDSEELSDYFEGVKNYDEYKRPNHFITTFGMRIVIPTVVAIILFVTSIFFVVVPVIETSIMNQKRKMIKELTVSAISIAEQYISLSKNAVLSEKDAQKRAAKEIESMRYGDQHKDYFFITDMTPRMIMHPYRQELIGTNLNDYTDTENKSGKRLFVELVDLVKKNHEGYLEYQWQWKDDSSTSVPKLSYVRGIPEWGWVVGTGVYINDVKEEIARLKRHLYITFLIITFGLILVMSYIIYQSHNIEARKKKAEILLHEAKDRYRALVETSNEGYILEAEGKIIYSNQRLIRMIGYSERELHDHTIWSTLFPQKPLNMPVLQHLISIFHGAAEPAEFEAQLLTKDGQEIDIILSTSKIFLSEKKGHVISFRPITRKIYSGAIPFEKDVTNYRGLTSEVVRLIEESETAGSVVEALNRMPNLIRTMIDAGSRPGNLRRVIGGAYDAAITKFIELSIEELGNPPVEFSFMSMGSNARHDMTLFSDQDNAIVFEDCAVGDLKKIRRYFLHLAERVCKRLDQAGYSYCDGWIMATNPQWCLSMTEWKKNFTHWIINSSPDAILEANVFFDVRSTYGTAKLVDQLQQHVFETNRKHEQFFVNYAKNCLSYAQPLNTKGQIKTQVNDGVRSVNLKECLRPMEIFCRIYALKYDIREANTITRLKKLAQRGDISRKEYREMVYIFDHIWNLRFMNQIIEYTDLRRVNDSLDLDELPQIEQENLKNVLARISIFRDKVSRDFLEGPQN</sequence>
<evidence type="ECO:0000256" key="1">
    <source>
        <dbReference type="ARBA" id="ARBA00004651"/>
    </source>
</evidence>
<evidence type="ECO:0000313" key="10">
    <source>
        <dbReference type="Proteomes" id="UP000000602"/>
    </source>
</evidence>
<dbReference type="GO" id="GO:0005886">
    <property type="term" value="C:plasma membrane"/>
    <property type="evidence" value="ECO:0007669"/>
    <property type="project" value="UniProtKB-SubCell"/>
</dbReference>
<dbReference type="AlphaFoldDB" id="Q6AK79"/>
<dbReference type="KEGG" id="dps:DP2518"/>
<dbReference type="Pfam" id="PF13426">
    <property type="entry name" value="PAS_9"/>
    <property type="match status" value="1"/>
</dbReference>
<feature type="domain" description="PAS" evidence="8">
    <location>
        <begin position="380"/>
        <end position="421"/>
    </location>
</feature>
<dbReference type="CDD" id="cd05401">
    <property type="entry name" value="NT_GlnE_GlnD_like"/>
    <property type="match status" value="1"/>
</dbReference>
<evidence type="ECO:0000259" key="8">
    <source>
        <dbReference type="PROSITE" id="PS50112"/>
    </source>
</evidence>
<dbReference type="eggNOG" id="COG2905">
    <property type="taxonomic scope" value="Bacteria"/>
</dbReference>
<feature type="transmembrane region" description="Helical" evidence="7">
    <location>
        <begin position="341"/>
        <end position="361"/>
    </location>
</feature>
<dbReference type="SMART" id="SM00091">
    <property type="entry name" value="PAS"/>
    <property type="match status" value="1"/>
</dbReference>
<feature type="coiled-coil region" evidence="6">
    <location>
        <begin position="363"/>
        <end position="390"/>
    </location>
</feature>
<protein>
    <submittedName>
        <fullName evidence="9">Related to methyl-accepting chemotaxis protein A</fullName>
    </submittedName>
</protein>
<dbReference type="PROSITE" id="PS50112">
    <property type="entry name" value="PAS"/>
    <property type="match status" value="1"/>
</dbReference>
<dbReference type="CDD" id="cd00130">
    <property type="entry name" value="PAS"/>
    <property type="match status" value="1"/>
</dbReference>
<evidence type="ECO:0000256" key="6">
    <source>
        <dbReference type="SAM" id="Coils"/>
    </source>
</evidence>
<evidence type="ECO:0000313" key="9">
    <source>
        <dbReference type="EMBL" id="CAG37247.1"/>
    </source>
</evidence>
<name>Q6AK79_DESPS</name>
<dbReference type="Pfam" id="PF03445">
    <property type="entry name" value="DUF294"/>
    <property type="match status" value="1"/>
</dbReference>
<keyword evidence="4 7" id="KW-1133">Transmembrane helix</keyword>
<evidence type="ECO:0000256" key="4">
    <source>
        <dbReference type="ARBA" id="ARBA00022989"/>
    </source>
</evidence>
<gene>
    <name evidence="9" type="ordered locus">DP2518</name>
</gene>
<dbReference type="InterPro" id="IPR035965">
    <property type="entry name" value="PAS-like_dom_sf"/>
</dbReference>
<dbReference type="OrthoDB" id="9808528at2"/>